<dbReference type="AlphaFoldDB" id="A0A5J4PSC8"/>
<protein>
    <recommendedName>
        <fullName evidence="7">Colicin V production protein</fullName>
    </recommendedName>
</protein>
<evidence type="ECO:0008006" key="7">
    <source>
        <dbReference type="Google" id="ProtNLM"/>
    </source>
</evidence>
<dbReference type="PANTHER" id="PTHR37306:SF1">
    <property type="entry name" value="COLICIN V PRODUCTION PROTEIN"/>
    <property type="match status" value="1"/>
</dbReference>
<evidence type="ECO:0000256" key="4">
    <source>
        <dbReference type="ARBA" id="ARBA00023136"/>
    </source>
</evidence>
<dbReference type="EMBL" id="SNRY01006873">
    <property type="protein sequence ID" value="KAA6311589.1"/>
    <property type="molecule type" value="Genomic_DNA"/>
</dbReference>
<keyword evidence="4 5" id="KW-0472">Membrane</keyword>
<feature type="transmembrane region" description="Helical" evidence="5">
    <location>
        <begin position="23"/>
        <end position="44"/>
    </location>
</feature>
<comment type="subcellular location">
    <subcellularLocation>
        <location evidence="1">Membrane</location>
        <topology evidence="1">Multi-pass membrane protein</topology>
    </subcellularLocation>
</comment>
<proteinExistence type="predicted"/>
<evidence type="ECO:0000256" key="3">
    <source>
        <dbReference type="ARBA" id="ARBA00022989"/>
    </source>
</evidence>
<reference evidence="6" key="1">
    <citation type="submission" date="2019-03" db="EMBL/GenBank/DDBJ databases">
        <title>Single cell metagenomics reveals metabolic interactions within the superorganism composed of flagellate Streblomastix strix and complex community of Bacteroidetes bacteria on its surface.</title>
        <authorList>
            <person name="Treitli S.C."/>
            <person name="Kolisko M."/>
            <person name="Husnik F."/>
            <person name="Keeling P."/>
            <person name="Hampl V."/>
        </authorList>
    </citation>
    <scope>NUCLEOTIDE SEQUENCE</scope>
    <source>
        <strain evidence="6">STM</strain>
    </source>
</reference>
<evidence type="ECO:0000256" key="2">
    <source>
        <dbReference type="ARBA" id="ARBA00022692"/>
    </source>
</evidence>
<dbReference type="Pfam" id="PF02674">
    <property type="entry name" value="Colicin_V"/>
    <property type="match status" value="1"/>
</dbReference>
<dbReference type="GO" id="GO:0016020">
    <property type="term" value="C:membrane"/>
    <property type="evidence" value="ECO:0007669"/>
    <property type="project" value="UniProtKB-SubCell"/>
</dbReference>
<gene>
    <name evidence="6" type="ORF">EZS27_037312</name>
</gene>
<sequence>MVTDIVIVICIVIGAGIGFKKGLIWQIVAIIGLVVGFNIARHLYMYVAEKYIDLMTSSFTTAKIIAFIGIWVIISLIFSFAGMLLTKIFDAALLGCLNRSLGAALGIVKYMLLIGIVIHALDYFDIENRVLSRNKKEASLFYYPLKTCVGRFFPVITKLREKVIIEQEDQKSATDGKA</sequence>
<organism evidence="6">
    <name type="scientific">termite gut metagenome</name>
    <dbReference type="NCBI Taxonomy" id="433724"/>
    <lineage>
        <taxon>unclassified sequences</taxon>
        <taxon>metagenomes</taxon>
        <taxon>organismal metagenomes</taxon>
    </lineage>
</organism>
<evidence type="ECO:0000256" key="1">
    <source>
        <dbReference type="ARBA" id="ARBA00004141"/>
    </source>
</evidence>
<accession>A0A5J4PSC8</accession>
<keyword evidence="2 5" id="KW-0812">Transmembrane</keyword>
<name>A0A5J4PSC8_9ZZZZ</name>
<dbReference type="InterPro" id="IPR003825">
    <property type="entry name" value="Colicin-V_CvpA"/>
</dbReference>
<feature type="transmembrane region" description="Helical" evidence="5">
    <location>
        <begin position="64"/>
        <end position="89"/>
    </location>
</feature>
<evidence type="ECO:0000256" key="5">
    <source>
        <dbReference type="SAM" id="Phobius"/>
    </source>
</evidence>
<comment type="caution">
    <text evidence="6">The sequence shown here is derived from an EMBL/GenBank/DDBJ whole genome shotgun (WGS) entry which is preliminary data.</text>
</comment>
<feature type="transmembrane region" description="Helical" evidence="5">
    <location>
        <begin position="101"/>
        <end position="124"/>
    </location>
</feature>
<evidence type="ECO:0000313" key="6">
    <source>
        <dbReference type="EMBL" id="KAA6311589.1"/>
    </source>
</evidence>
<dbReference type="GO" id="GO:0009403">
    <property type="term" value="P:toxin biosynthetic process"/>
    <property type="evidence" value="ECO:0007669"/>
    <property type="project" value="InterPro"/>
</dbReference>
<keyword evidence="3 5" id="KW-1133">Transmembrane helix</keyword>
<dbReference type="PANTHER" id="PTHR37306">
    <property type="entry name" value="COLICIN V PRODUCTION PROTEIN"/>
    <property type="match status" value="1"/>
</dbReference>